<organism evidence="4 5">
    <name type="scientific">Porites evermanni</name>
    <dbReference type="NCBI Taxonomy" id="104178"/>
    <lineage>
        <taxon>Eukaryota</taxon>
        <taxon>Metazoa</taxon>
        <taxon>Cnidaria</taxon>
        <taxon>Anthozoa</taxon>
        <taxon>Hexacorallia</taxon>
        <taxon>Scleractinia</taxon>
        <taxon>Fungiina</taxon>
        <taxon>Poritidae</taxon>
        <taxon>Porites</taxon>
    </lineage>
</organism>
<dbReference type="InterPro" id="IPR002404">
    <property type="entry name" value="IRS_PTB"/>
</dbReference>
<dbReference type="Pfam" id="PF02174">
    <property type="entry name" value="IRS"/>
    <property type="match status" value="1"/>
</dbReference>
<comment type="caution">
    <text evidence="4">The sequence shown here is derived from an EMBL/GenBank/DDBJ whole genome shotgun (WGS) entry which is preliminary data.</text>
</comment>
<dbReference type="PANTHER" id="PTHR21258:SF62">
    <property type="entry name" value="INSULIN RECEPTOR SUBSTRATE 1"/>
    <property type="match status" value="1"/>
</dbReference>
<dbReference type="PROSITE" id="PS51064">
    <property type="entry name" value="IRS_PTB"/>
    <property type="match status" value="1"/>
</dbReference>
<feature type="compositionally biased region" description="Basic and acidic residues" evidence="1">
    <location>
        <begin position="1036"/>
        <end position="1046"/>
    </location>
</feature>
<proteinExistence type="predicted"/>
<dbReference type="PROSITE" id="PS50003">
    <property type="entry name" value="PH_DOMAIN"/>
    <property type="match status" value="1"/>
</dbReference>
<feature type="compositionally biased region" description="Basic and acidic residues" evidence="1">
    <location>
        <begin position="987"/>
        <end position="997"/>
    </location>
</feature>
<evidence type="ECO:0000256" key="1">
    <source>
        <dbReference type="SAM" id="MobiDB-lite"/>
    </source>
</evidence>
<feature type="compositionally biased region" description="Basic residues" evidence="1">
    <location>
        <begin position="886"/>
        <end position="900"/>
    </location>
</feature>
<feature type="compositionally biased region" description="Basic and acidic residues" evidence="1">
    <location>
        <begin position="1252"/>
        <end position="1265"/>
    </location>
</feature>
<feature type="compositionally biased region" description="Low complexity" evidence="1">
    <location>
        <begin position="456"/>
        <end position="468"/>
    </location>
</feature>
<dbReference type="EMBL" id="CALNXI010000168">
    <property type="protein sequence ID" value="CAH3021068.1"/>
    <property type="molecule type" value="Genomic_DNA"/>
</dbReference>
<dbReference type="SMART" id="SM01244">
    <property type="entry name" value="IRS"/>
    <property type="match status" value="1"/>
</dbReference>
<feature type="compositionally biased region" description="Polar residues" evidence="1">
    <location>
        <begin position="1219"/>
        <end position="1242"/>
    </location>
</feature>
<feature type="compositionally biased region" description="Basic and acidic residues" evidence="1">
    <location>
        <begin position="1320"/>
        <end position="1333"/>
    </location>
</feature>
<feature type="compositionally biased region" description="Polar residues" evidence="1">
    <location>
        <begin position="1406"/>
        <end position="1415"/>
    </location>
</feature>
<keyword evidence="5" id="KW-1185">Reference proteome</keyword>
<feature type="region of interest" description="Disordered" evidence="1">
    <location>
        <begin position="1066"/>
        <end position="1352"/>
    </location>
</feature>
<dbReference type="SUPFAM" id="SSF50729">
    <property type="entry name" value="PH domain-like"/>
    <property type="match status" value="2"/>
</dbReference>
<reference evidence="4 5" key="1">
    <citation type="submission" date="2022-05" db="EMBL/GenBank/DDBJ databases">
        <authorList>
            <consortium name="Genoscope - CEA"/>
            <person name="William W."/>
        </authorList>
    </citation>
    <scope>NUCLEOTIDE SEQUENCE [LARGE SCALE GENOMIC DNA]</scope>
</reference>
<feature type="region of interest" description="Disordered" evidence="1">
    <location>
        <begin position="858"/>
        <end position="1053"/>
    </location>
</feature>
<feature type="compositionally biased region" description="Polar residues" evidence="1">
    <location>
        <begin position="1266"/>
        <end position="1279"/>
    </location>
</feature>
<protein>
    <recommendedName>
        <fullName evidence="6">PH domain-containing protein</fullName>
    </recommendedName>
</protein>
<feature type="compositionally biased region" description="Basic and acidic residues" evidence="1">
    <location>
        <begin position="332"/>
        <end position="366"/>
    </location>
</feature>
<feature type="domain" description="IRS-type PTB" evidence="3">
    <location>
        <begin position="183"/>
        <end position="296"/>
    </location>
</feature>
<name>A0ABN8LUW4_9CNID</name>
<dbReference type="Pfam" id="PF00169">
    <property type="entry name" value="PH"/>
    <property type="match status" value="1"/>
</dbReference>
<dbReference type="InterPro" id="IPR001849">
    <property type="entry name" value="PH_domain"/>
</dbReference>
<feature type="compositionally biased region" description="Basic and acidic residues" evidence="1">
    <location>
        <begin position="1200"/>
        <end position="1217"/>
    </location>
</feature>
<feature type="compositionally biased region" description="Polar residues" evidence="1">
    <location>
        <begin position="528"/>
        <end position="555"/>
    </location>
</feature>
<feature type="compositionally biased region" description="Basic residues" evidence="1">
    <location>
        <begin position="1138"/>
        <end position="1151"/>
    </location>
</feature>
<feature type="compositionally biased region" description="Basic residues" evidence="1">
    <location>
        <begin position="949"/>
        <end position="964"/>
    </location>
</feature>
<feature type="region of interest" description="Disordered" evidence="1">
    <location>
        <begin position="1367"/>
        <end position="1415"/>
    </location>
</feature>
<accession>A0ABN8LUW4</accession>
<feature type="compositionally biased region" description="Polar residues" evidence="1">
    <location>
        <begin position="936"/>
        <end position="946"/>
    </location>
</feature>
<dbReference type="SMART" id="SM00310">
    <property type="entry name" value="PTBI"/>
    <property type="match status" value="1"/>
</dbReference>
<feature type="domain" description="PH" evidence="2">
    <location>
        <begin position="9"/>
        <end position="122"/>
    </location>
</feature>
<evidence type="ECO:0000313" key="4">
    <source>
        <dbReference type="EMBL" id="CAH3021068.1"/>
    </source>
</evidence>
<gene>
    <name evidence="4" type="ORF">PEVE_00009727</name>
</gene>
<evidence type="ECO:0008006" key="6">
    <source>
        <dbReference type="Google" id="ProtNLM"/>
    </source>
</evidence>
<dbReference type="SMART" id="SM00233">
    <property type="entry name" value="PH"/>
    <property type="match status" value="1"/>
</dbReference>
<feature type="region of interest" description="Disordered" evidence="1">
    <location>
        <begin position="443"/>
        <end position="494"/>
    </location>
</feature>
<dbReference type="PANTHER" id="PTHR21258">
    <property type="entry name" value="DOCKING PROTEIN RELATED"/>
    <property type="match status" value="1"/>
</dbReference>
<feature type="compositionally biased region" description="Basic and acidic residues" evidence="1">
    <location>
        <begin position="1382"/>
        <end position="1391"/>
    </location>
</feature>
<feature type="compositionally biased region" description="Polar residues" evidence="1">
    <location>
        <begin position="367"/>
        <end position="381"/>
    </location>
</feature>
<feature type="compositionally biased region" description="Basic and acidic residues" evidence="1">
    <location>
        <begin position="965"/>
        <end position="978"/>
    </location>
</feature>
<dbReference type="InterPro" id="IPR050996">
    <property type="entry name" value="Docking_Protein_DOK"/>
</dbReference>
<feature type="compositionally biased region" description="Pro residues" evidence="1">
    <location>
        <begin position="1095"/>
        <end position="1109"/>
    </location>
</feature>
<evidence type="ECO:0000259" key="2">
    <source>
        <dbReference type="PROSITE" id="PS50003"/>
    </source>
</evidence>
<feature type="compositionally biased region" description="Polar residues" evidence="1">
    <location>
        <begin position="473"/>
        <end position="483"/>
    </location>
</feature>
<dbReference type="Proteomes" id="UP001159427">
    <property type="component" value="Unassembled WGS sequence"/>
</dbReference>
<evidence type="ECO:0000313" key="5">
    <source>
        <dbReference type="Proteomes" id="UP001159427"/>
    </source>
</evidence>
<dbReference type="Gene3D" id="2.30.29.30">
    <property type="entry name" value="Pleckstrin-homology domain (PH domain)/Phosphotyrosine-binding domain (PTB)"/>
    <property type="match status" value="2"/>
</dbReference>
<sequence length="1415" mass="155248">MAGIFEAGDIVKYGEMMIKRPPTHAKVRIKAWQSKFFVLRDKTQDSCQRLEYYKDASAFEFHKSAEHCIYLDSIVYIGETQSSKSHCHPLMVVCSKQGPFTLGCDNEEATADWIHALNKVAVKVGGNGSSEMWQYASTDDSPVNTPEVSRRISHENSSGVPHNLEEQGSIRKLSRTRTINSSANAGFFVTTRLTPFSEQNNIRGDYMLCISEGHVILKSVDKTVTIVTWPVGHLRSYLSEPAKTAGDKDMQLLTLNAGRRCATGEGIFQFLTKHGDTIIDEIRRQSQHLFQSAAQKREAFVRGQSLNGSDPRISPPSHPSRISRTNTAPPEKLTRILAKKDRIHLAENPKRLRSETDPTADQKSENESNAVTVNGAPNGSASILGLRPRSATDSSVEKAGDDEVFLTQPTPYCEINDGVQEATDTSEVSAYIDLLSDSTAEPIHISDPVHSRKMSNESLTSTSSMTSEDGSMRNRSLPRNLSSPHLIPEADETDAEGYIRCEALQTGPGEKELDGNGNVVNVLASENAPENQMSNLSSTKRRSLPSSPNGVTTVKTGGLELSPANARINRKMQEDLVAQIKDPNVETFPPKPKLERERALKSEDVFPPTQSNMDNEGLNTSLVAAGQVDAAHALLEQARDPESSKKLLDQIIAQMETPLQHDVSELFPAATRKRNSIGAVPSEAVRADQVKSKGGSPFKKHTVIEKSKSTCEGFFPRAPSPGPPPVPLRPETMDRRKACLSVGDISEDLHKRPDLINMHRPSSTFFAKGLKSVNPQTLMSPIRANFSASQLGGGGEAAIHARLIQNTEIRDELAQFSAFRAQTVATSEDISTCPIGDGGGAATCAITDEVIFNTTDSGDKVRKSTESLDEDVQCDMSRRKDSKASKFVKKVKKLAPKPRRGSNDSRENDDDYSGPSERPRRESLSPGDALDLQGRFTGSETNSPETSPKMKRKNSKTSPKGKRKSSSEEKSKKDKETSAAKILRIVTKGDQKKDENNQKTSFKKVSREESPNKDVSNDNISKPLSPTKCNASGPENPRRKSEDENANKSYENYEYIDKLRQSVEQVERLADSGSLPSGVFQEPAPAIPPRKKSDPPPIPPRIPRSPPSPKSAASPVHSPPPQHATRQPQPAVPPPREGRRHSSSSTGRHHSSSGQKDDFLPPPPVPPRNTQSPEHKKVQPANKASAARTPVIQLTCSSPENRDDSSERQNSDSEDPKSCATSDKISDSNPPILSDTHQSPESLSHPIPRRPPKGERRTQAKEYFRSHTSQRVRSPSSDSDGGEMEDRDFPPHSPRYGNIEEIRMNAQRSELEGATCRNHSSLEEIHPSTHESDESSCVSASPVERKSLDDGRVVKSHRDALRLKINLKKEPSVDEDVPPGSKDAEGVTEQKKPKRPATPLSIKRNVFTTASVSIN</sequence>
<feature type="compositionally biased region" description="Basic and acidic residues" evidence="1">
    <location>
        <begin position="1005"/>
        <end position="1016"/>
    </location>
</feature>
<evidence type="ECO:0000259" key="3">
    <source>
        <dbReference type="PROSITE" id="PS51064"/>
    </source>
</evidence>
<feature type="compositionally biased region" description="Basic and acidic residues" evidence="1">
    <location>
        <begin position="1343"/>
        <end position="1352"/>
    </location>
</feature>
<feature type="region of interest" description="Disordered" evidence="1">
    <location>
        <begin position="526"/>
        <end position="557"/>
    </location>
</feature>
<feature type="compositionally biased region" description="Polar residues" evidence="1">
    <location>
        <begin position="1017"/>
        <end position="1030"/>
    </location>
</feature>
<dbReference type="InterPro" id="IPR011993">
    <property type="entry name" value="PH-like_dom_sf"/>
</dbReference>
<feature type="region of interest" description="Disordered" evidence="1">
    <location>
        <begin position="302"/>
        <end position="403"/>
    </location>
</feature>